<dbReference type="Gene3D" id="3.30.40.10">
    <property type="entry name" value="Zinc/RING finger domain, C3HC4 (zinc finger)"/>
    <property type="match status" value="2"/>
</dbReference>
<accession>A0AAV2BK27</accession>
<dbReference type="InterPro" id="IPR019786">
    <property type="entry name" value="Zinc_finger_PHD-type_CS"/>
</dbReference>
<dbReference type="PROSITE" id="PS50016">
    <property type="entry name" value="ZF_PHD_2"/>
    <property type="match status" value="1"/>
</dbReference>
<evidence type="ECO:0000313" key="8">
    <source>
        <dbReference type="EMBL" id="CAL1296572.1"/>
    </source>
</evidence>
<dbReference type="GO" id="GO:0008270">
    <property type="term" value="F:zinc ion binding"/>
    <property type="evidence" value="ECO:0007669"/>
    <property type="project" value="UniProtKB-KW"/>
</dbReference>
<name>A0AAV2BK27_9ARAC</name>
<sequence>MDTKENTCPICFESLNDKTIGSPDSCDHKFCLECLHKWTKHGNFCPVDRQKFKNIISGNEVIQIKYKRKKRGRTLYDVSALCEVCKDSKEDCDTLLLCDSCDLGYHLICLNPPLQSIPHGNWYCPVCQEVGKKLKSQKTKHSGKMLLNKTSTNSKQSSSLFHHHLASSTKGTGINNISSRMGQNTDLKFSETKYNPVKQFDPSEIGNSRNNLSCSATRNSSDNGIKTSQGKFEDFLTICDNDVILTERKPINTDEKSFNPNIEEEPRINSNIDFQQLKSVRNATYKTLQTERRTKRLAAAVALHKMTQNQKKINIDHSTDSSSSSGQYSIAEHNSLENASISTVSDFSDIEKFVLPYQSTFSCSNKNATNYMEEFSLSKPKSMNEMTEDIKERNTSVEKLNKVAAPKPSVVCENFAIFTKAKSSDSVIEDLNRIDFLTLSGKTGSKASSISTKINNSETKKEKNTKICNMPKLLSASEEPDIISTNCISSCLKEKSPNKRTMKEYSKNNSSVDRRLLRRKMDLHLTENRTKRLAAANARKKLTENFRSSSDESSSDESFDSLEQHNVPKNDSLKKPTLNSSKNYLFEDIEKVLSCHNLPLLQETDGYSSSKSGSEGPEGTEAKNTVFEGLNIEKPGYKSSTASAKIKNSVVKAFRNAQIPMSSEPFNVSEKPTIEEPPVPALEPLIIPENPGNETINELLPEPLYIVKDHGNEMLPIIKETEKVQTPFVIDAFSVFEKIIDTSGSAENRATIVKTHSYMEDSQNANNLENDKLSQEKYNSDMEVDGEENILDSFHIRQVHYAIKAKMNLPSELQKIERETWLSHRSKTFRKYKSPRKESEIHISSTSHHKILSGTEQLYDFFQSTHLDCNKSSSKKQSVRNRITNGETHSPLEDCQNKPVPLIKKDLTECNKFNPFCESVSSNRPKKLFKVTEYKLQPSDKETYFNKIPKNILQNIVGPYGFKHLDVREDGSLFLNWAKSKSRSWKNQIIKHLRTHFHSTLASYKMKKHTRCTCNVPQ</sequence>
<evidence type="ECO:0000259" key="7">
    <source>
        <dbReference type="PROSITE" id="PS50089"/>
    </source>
</evidence>
<dbReference type="PANTHER" id="PTHR12618:SF20">
    <property type="entry name" value="PHD AND RING FINGER DOMAIN-CONTAINING PROTEIN 1"/>
    <property type="match status" value="1"/>
</dbReference>
<dbReference type="InterPro" id="IPR019787">
    <property type="entry name" value="Znf_PHD-finger"/>
</dbReference>
<dbReference type="Pfam" id="PF00628">
    <property type="entry name" value="PHD"/>
    <property type="match status" value="1"/>
</dbReference>
<dbReference type="SMART" id="SM00184">
    <property type="entry name" value="RING"/>
    <property type="match status" value="2"/>
</dbReference>
<dbReference type="SUPFAM" id="SSF57850">
    <property type="entry name" value="RING/U-box"/>
    <property type="match status" value="1"/>
</dbReference>
<dbReference type="InterPro" id="IPR013083">
    <property type="entry name" value="Znf_RING/FYVE/PHD"/>
</dbReference>
<comment type="caution">
    <text evidence="8">The sequence shown here is derived from an EMBL/GenBank/DDBJ whole genome shotgun (WGS) entry which is preliminary data.</text>
</comment>
<feature type="compositionally biased region" description="Basic and acidic residues" evidence="5">
    <location>
        <begin position="562"/>
        <end position="574"/>
    </location>
</feature>
<dbReference type="SMART" id="SM00249">
    <property type="entry name" value="PHD"/>
    <property type="match status" value="1"/>
</dbReference>
<reference evidence="8 9" key="1">
    <citation type="submission" date="2024-04" db="EMBL/GenBank/DDBJ databases">
        <authorList>
            <person name="Rising A."/>
            <person name="Reimegard J."/>
            <person name="Sonavane S."/>
            <person name="Akerstrom W."/>
            <person name="Nylinder S."/>
            <person name="Hedman E."/>
            <person name="Kallberg Y."/>
        </authorList>
    </citation>
    <scope>NUCLEOTIDE SEQUENCE [LARGE SCALE GENOMIC DNA]</scope>
</reference>
<dbReference type="EMBL" id="CAXIEN010000400">
    <property type="protein sequence ID" value="CAL1296572.1"/>
    <property type="molecule type" value="Genomic_DNA"/>
</dbReference>
<dbReference type="InterPro" id="IPR047157">
    <property type="entry name" value="PHRF1/Atg35"/>
</dbReference>
<evidence type="ECO:0000256" key="1">
    <source>
        <dbReference type="ARBA" id="ARBA00022723"/>
    </source>
</evidence>
<evidence type="ECO:0000259" key="6">
    <source>
        <dbReference type="PROSITE" id="PS50016"/>
    </source>
</evidence>
<gene>
    <name evidence="8" type="ORF">LARSCL_LOCUS19851</name>
</gene>
<keyword evidence="9" id="KW-1185">Reference proteome</keyword>
<dbReference type="Pfam" id="PF13639">
    <property type="entry name" value="zf-RING_2"/>
    <property type="match status" value="1"/>
</dbReference>
<feature type="region of interest" description="Disordered" evidence="5">
    <location>
        <begin position="198"/>
        <end position="222"/>
    </location>
</feature>
<dbReference type="AlphaFoldDB" id="A0AAV2BK27"/>
<evidence type="ECO:0000256" key="5">
    <source>
        <dbReference type="SAM" id="MobiDB-lite"/>
    </source>
</evidence>
<dbReference type="SUPFAM" id="SSF57903">
    <property type="entry name" value="FYVE/PHD zinc finger"/>
    <property type="match status" value="1"/>
</dbReference>
<proteinExistence type="predicted"/>
<dbReference type="CDD" id="cd15543">
    <property type="entry name" value="PHD_RSF1"/>
    <property type="match status" value="1"/>
</dbReference>
<feature type="compositionally biased region" description="Polar residues" evidence="5">
    <location>
        <begin position="205"/>
        <end position="222"/>
    </location>
</feature>
<dbReference type="InterPro" id="IPR017907">
    <property type="entry name" value="Znf_RING_CS"/>
</dbReference>
<protein>
    <submittedName>
        <fullName evidence="8">Uncharacterized protein</fullName>
    </submittedName>
</protein>
<dbReference type="PROSITE" id="PS01359">
    <property type="entry name" value="ZF_PHD_1"/>
    <property type="match status" value="1"/>
</dbReference>
<organism evidence="8 9">
    <name type="scientific">Larinioides sclopetarius</name>
    <dbReference type="NCBI Taxonomy" id="280406"/>
    <lineage>
        <taxon>Eukaryota</taxon>
        <taxon>Metazoa</taxon>
        <taxon>Ecdysozoa</taxon>
        <taxon>Arthropoda</taxon>
        <taxon>Chelicerata</taxon>
        <taxon>Arachnida</taxon>
        <taxon>Araneae</taxon>
        <taxon>Araneomorphae</taxon>
        <taxon>Entelegynae</taxon>
        <taxon>Araneoidea</taxon>
        <taxon>Araneidae</taxon>
        <taxon>Larinioides</taxon>
    </lineage>
</organism>
<feature type="compositionally biased region" description="Low complexity" evidence="5">
    <location>
        <begin position="147"/>
        <end position="160"/>
    </location>
</feature>
<keyword evidence="3" id="KW-0862">Zinc</keyword>
<feature type="compositionally biased region" description="Basic and acidic residues" evidence="5">
    <location>
        <begin position="498"/>
        <end position="530"/>
    </location>
</feature>
<feature type="region of interest" description="Disordered" evidence="5">
    <location>
        <begin position="498"/>
        <end position="532"/>
    </location>
</feature>
<dbReference type="InterPro" id="IPR001965">
    <property type="entry name" value="Znf_PHD"/>
</dbReference>
<evidence type="ECO:0000256" key="2">
    <source>
        <dbReference type="ARBA" id="ARBA00022771"/>
    </source>
</evidence>
<dbReference type="PANTHER" id="PTHR12618">
    <property type="entry name" value="PHD AND RING FINGER DOMAIN-CONTAINING PROTEIN 1"/>
    <property type="match status" value="1"/>
</dbReference>
<feature type="domain" description="RING-type" evidence="7">
    <location>
        <begin position="8"/>
        <end position="49"/>
    </location>
</feature>
<dbReference type="InterPro" id="IPR011011">
    <property type="entry name" value="Znf_FYVE_PHD"/>
</dbReference>
<dbReference type="PROSITE" id="PS50089">
    <property type="entry name" value="ZF_RING_2"/>
    <property type="match status" value="1"/>
</dbReference>
<evidence type="ECO:0000256" key="3">
    <source>
        <dbReference type="ARBA" id="ARBA00022833"/>
    </source>
</evidence>
<evidence type="ECO:0000256" key="4">
    <source>
        <dbReference type="PROSITE-ProRule" id="PRU00175"/>
    </source>
</evidence>
<keyword evidence="1" id="KW-0479">Metal-binding</keyword>
<evidence type="ECO:0000313" key="9">
    <source>
        <dbReference type="Proteomes" id="UP001497382"/>
    </source>
</evidence>
<feature type="domain" description="PHD-type" evidence="6">
    <location>
        <begin position="79"/>
        <end position="130"/>
    </location>
</feature>
<keyword evidence="2 4" id="KW-0863">Zinc-finger</keyword>
<feature type="region of interest" description="Disordered" evidence="5">
    <location>
        <begin position="138"/>
        <end position="161"/>
    </location>
</feature>
<feature type="region of interest" description="Disordered" evidence="5">
    <location>
        <begin position="544"/>
        <end position="578"/>
    </location>
</feature>
<dbReference type="InterPro" id="IPR001841">
    <property type="entry name" value="Znf_RING"/>
</dbReference>
<dbReference type="PROSITE" id="PS00518">
    <property type="entry name" value="ZF_RING_1"/>
    <property type="match status" value="1"/>
</dbReference>
<dbReference type="Proteomes" id="UP001497382">
    <property type="component" value="Unassembled WGS sequence"/>
</dbReference>